<organism evidence="1 2">
    <name type="scientific">Lujinxingia vulgaris</name>
    <dbReference type="NCBI Taxonomy" id="2600176"/>
    <lineage>
        <taxon>Bacteria</taxon>
        <taxon>Deltaproteobacteria</taxon>
        <taxon>Bradymonadales</taxon>
        <taxon>Lujinxingiaceae</taxon>
        <taxon>Lujinxingia</taxon>
    </lineage>
</organism>
<gene>
    <name evidence="1" type="ORF">FRC98_05705</name>
</gene>
<evidence type="ECO:0000313" key="1">
    <source>
        <dbReference type="EMBL" id="TXD38383.1"/>
    </source>
</evidence>
<keyword evidence="2" id="KW-1185">Reference proteome</keyword>
<sequence length="115" mass="12949">MTTQEQPSANQRPSISEYANQMARAHVDEELGDIAVYLSCEGDEVRLIEVAEHAPKSEDPLPFHFAAQPERQLYYPVVILLVNADAWNESVDKSELLPDGWQIDEFVRFDGSDAS</sequence>
<proteinExistence type="predicted"/>
<comment type="caution">
    <text evidence="1">The sequence shown here is derived from an EMBL/GenBank/DDBJ whole genome shotgun (WGS) entry which is preliminary data.</text>
</comment>
<dbReference type="RefSeq" id="WP_146980324.1">
    <property type="nucleotide sequence ID" value="NZ_VOSM01000002.1"/>
</dbReference>
<evidence type="ECO:0000313" key="2">
    <source>
        <dbReference type="Proteomes" id="UP000321412"/>
    </source>
</evidence>
<protein>
    <submittedName>
        <fullName evidence="1">Uncharacterized protein</fullName>
    </submittedName>
</protein>
<accession>A0A5C6XG46</accession>
<name>A0A5C6XG46_9DELT</name>
<dbReference type="EMBL" id="VOSM01000002">
    <property type="protein sequence ID" value="TXD38383.1"/>
    <property type="molecule type" value="Genomic_DNA"/>
</dbReference>
<reference evidence="1 2" key="1">
    <citation type="submission" date="2019-08" db="EMBL/GenBank/DDBJ databases">
        <title>Bradymonadales sp. TMQ4.</title>
        <authorList>
            <person name="Liang Q."/>
        </authorList>
    </citation>
    <scope>NUCLEOTIDE SEQUENCE [LARGE SCALE GENOMIC DNA]</scope>
    <source>
        <strain evidence="1 2">TMQ4</strain>
    </source>
</reference>
<dbReference type="Proteomes" id="UP000321412">
    <property type="component" value="Unassembled WGS sequence"/>
</dbReference>
<dbReference type="OrthoDB" id="287308at2"/>
<dbReference type="AlphaFoldDB" id="A0A5C6XG46"/>